<dbReference type="InterPro" id="IPR036322">
    <property type="entry name" value="WD40_repeat_dom_sf"/>
</dbReference>
<organism evidence="3 4">
    <name type="scientific">Pseudopithomyces chartarum</name>
    <dbReference type="NCBI Taxonomy" id="1892770"/>
    <lineage>
        <taxon>Eukaryota</taxon>
        <taxon>Fungi</taxon>
        <taxon>Dikarya</taxon>
        <taxon>Ascomycota</taxon>
        <taxon>Pezizomycotina</taxon>
        <taxon>Dothideomycetes</taxon>
        <taxon>Pleosporomycetidae</taxon>
        <taxon>Pleosporales</taxon>
        <taxon>Massarineae</taxon>
        <taxon>Didymosphaeriaceae</taxon>
        <taxon>Pseudopithomyces</taxon>
    </lineage>
</organism>
<dbReference type="Proteomes" id="UP001280581">
    <property type="component" value="Unassembled WGS sequence"/>
</dbReference>
<accession>A0AAN6M5R5</accession>
<name>A0AAN6M5R5_9PLEO</name>
<dbReference type="GO" id="GO:0080008">
    <property type="term" value="C:Cul4-RING E3 ubiquitin ligase complex"/>
    <property type="evidence" value="ECO:0007669"/>
    <property type="project" value="TreeGrafter"/>
</dbReference>
<comment type="caution">
    <text evidence="3">The sequence shown here is derived from an EMBL/GenBank/DDBJ whole genome shotgun (WGS) entry which is preliminary data.</text>
</comment>
<proteinExistence type="predicted"/>
<dbReference type="InterPro" id="IPR015943">
    <property type="entry name" value="WD40/YVTN_repeat-like_dom_sf"/>
</dbReference>
<dbReference type="PANTHER" id="PTHR44472:SF1">
    <property type="entry name" value="DDB1 AND CUL4 ASSOCIATED FACTOR 4"/>
    <property type="match status" value="1"/>
</dbReference>
<keyword evidence="2" id="KW-0677">Repeat</keyword>
<dbReference type="EMBL" id="WVTA01000001">
    <property type="protein sequence ID" value="KAK3216784.1"/>
    <property type="molecule type" value="Genomic_DNA"/>
</dbReference>
<keyword evidence="4" id="KW-1185">Reference proteome</keyword>
<dbReference type="Gene3D" id="2.130.10.10">
    <property type="entry name" value="YVTN repeat-like/Quinoprotein amine dehydrogenase"/>
    <property type="match status" value="1"/>
</dbReference>
<keyword evidence="1" id="KW-0853">WD repeat</keyword>
<evidence type="ECO:0000313" key="4">
    <source>
        <dbReference type="Proteomes" id="UP001280581"/>
    </source>
</evidence>
<dbReference type="SUPFAM" id="SSF50978">
    <property type="entry name" value="WD40 repeat-like"/>
    <property type="match status" value="1"/>
</dbReference>
<sequence length="267" mass="30120">MDNCNTVRDAAIPPFKCALNSIPQADTERLAIAASSTLRLFYRSSEAGDWESKTAAQARQNIMSLDWLSTTTIAIGERNGTISTYDTRSGRLEKRLTHPYPIVKLKRADDESRIICAGMQDTLFLYDLRASKTEKKFSRDEPGHYNDRFFNSQYPGPQNYKKRKTMKNTTAGDWSQPVLSFPYTNADDGYLDIAVEPELGLIAAAQDFHSRVALKVYNMWTGKTLLEIPKNNPGEATIRCLKFMQDVNGVPELWSTWDGEIVKISST</sequence>
<dbReference type="PANTHER" id="PTHR44472">
    <property type="entry name" value="DDB1- AND CUL4-ASSOCIATED FACTOR 4-RELATED"/>
    <property type="match status" value="1"/>
</dbReference>
<evidence type="ECO:0000256" key="1">
    <source>
        <dbReference type="ARBA" id="ARBA00022574"/>
    </source>
</evidence>
<protein>
    <submittedName>
        <fullName evidence="3">Uncharacterized protein</fullName>
    </submittedName>
</protein>
<dbReference type="AlphaFoldDB" id="A0AAN6M5R5"/>
<evidence type="ECO:0000256" key="2">
    <source>
        <dbReference type="ARBA" id="ARBA00022737"/>
    </source>
</evidence>
<gene>
    <name evidence="3" type="ORF">GRF29_1g932131</name>
</gene>
<evidence type="ECO:0000313" key="3">
    <source>
        <dbReference type="EMBL" id="KAK3216784.1"/>
    </source>
</evidence>
<dbReference type="InterPro" id="IPR052254">
    <property type="entry name" value="CUL4-DDB1_E3_ligase_receptor"/>
</dbReference>
<reference evidence="3 4" key="1">
    <citation type="submission" date="2021-02" db="EMBL/GenBank/DDBJ databases">
        <title>Genome assembly of Pseudopithomyces chartarum.</title>
        <authorList>
            <person name="Jauregui R."/>
            <person name="Singh J."/>
            <person name="Voisey C."/>
        </authorList>
    </citation>
    <scope>NUCLEOTIDE SEQUENCE [LARGE SCALE GENOMIC DNA]</scope>
    <source>
        <strain evidence="3 4">AGR01</strain>
    </source>
</reference>